<dbReference type="PATRIC" id="fig|1291052.5.peg.114"/>
<dbReference type="PROSITE" id="PS50977">
    <property type="entry name" value="HTH_TETR_2"/>
    <property type="match status" value="1"/>
</dbReference>
<dbReference type="SUPFAM" id="SSF46689">
    <property type="entry name" value="Homeodomain-like"/>
    <property type="match status" value="1"/>
</dbReference>
<dbReference type="InterPro" id="IPR009057">
    <property type="entry name" value="Homeodomain-like_sf"/>
</dbReference>
<dbReference type="OrthoDB" id="9810250at2"/>
<dbReference type="InterPro" id="IPR039532">
    <property type="entry name" value="TetR_C_Firmicutes"/>
</dbReference>
<dbReference type="PANTHER" id="PTHR43479">
    <property type="entry name" value="ACREF/ENVCD OPERON REPRESSOR-RELATED"/>
    <property type="match status" value="1"/>
</dbReference>
<feature type="DNA-binding region" description="H-T-H motif" evidence="2">
    <location>
        <begin position="26"/>
        <end position="45"/>
    </location>
</feature>
<dbReference type="Pfam" id="PF14278">
    <property type="entry name" value="TetR_C_8"/>
    <property type="match status" value="1"/>
</dbReference>
<dbReference type="GO" id="GO:0003677">
    <property type="term" value="F:DNA binding"/>
    <property type="evidence" value="ECO:0007669"/>
    <property type="project" value="UniProtKB-UniRule"/>
</dbReference>
<organism evidence="4 5">
    <name type="scientific">Lacticaseibacillus sharpeae JCM 1186 = DSM 20505</name>
    <dbReference type="NCBI Taxonomy" id="1291052"/>
    <lineage>
        <taxon>Bacteria</taxon>
        <taxon>Bacillati</taxon>
        <taxon>Bacillota</taxon>
        <taxon>Bacilli</taxon>
        <taxon>Lactobacillales</taxon>
        <taxon>Lactobacillaceae</taxon>
        <taxon>Lacticaseibacillus</taxon>
    </lineage>
</organism>
<dbReference type="STRING" id="1291052.FC18_GL000113"/>
<keyword evidence="5" id="KW-1185">Reference proteome</keyword>
<gene>
    <name evidence="4" type="ORF">FC18_GL000113</name>
</gene>
<dbReference type="Pfam" id="PF00440">
    <property type="entry name" value="TetR_N"/>
    <property type="match status" value="1"/>
</dbReference>
<keyword evidence="1 2" id="KW-0238">DNA-binding</keyword>
<comment type="caution">
    <text evidence="4">The sequence shown here is derived from an EMBL/GenBank/DDBJ whole genome shotgun (WGS) entry which is preliminary data.</text>
</comment>
<evidence type="ECO:0000256" key="1">
    <source>
        <dbReference type="ARBA" id="ARBA00023125"/>
    </source>
</evidence>
<dbReference type="PANTHER" id="PTHR43479:SF7">
    <property type="entry name" value="TETR-FAMILY TRANSCRIPTIONAL REGULATOR"/>
    <property type="match status" value="1"/>
</dbReference>
<name>A0A0R1ZMM7_9LACO</name>
<protein>
    <submittedName>
        <fullName evidence="4">TetR family transcriptional regulator</fullName>
    </submittedName>
</protein>
<dbReference type="InterPro" id="IPR001647">
    <property type="entry name" value="HTH_TetR"/>
</dbReference>
<feature type="domain" description="HTH tetR-type" evidence="3">
    <location>
        <begin position="3"/>
        <end position="63"/>
    </location>
</feature>
<accession>A0A0R1ZMM7</accession>
<dbReference type="Proteomes" id="UP000051679">
    <property type="component" value="Unassembled WGS sequence"/>
</dbReference>
<dbReference type="AlphaFoldDB" id="A0A0R1ZMM7"/>
<reference evidence="4 5" key="1">
    <citation type="journal article" date="2015" name="Genome Announc.">
        <title>Expanding the biotechnology potential of lactobacilli through comparative genomics of 213 strains and associated genera.</title>
        <authorList>
            <person name="Sun Z."/>
            <person name="Harris H.M."/>
            <person name="McCann A."/>
            <person name="Guo C."/>
            <person name="Argimon S."/>
            <person name="Zhang W."/>
            <person name="Yang X."/>
            <person name="Jeffery I.B."/>
            <person name="Cooney J.C."/>
            <person name="Kagawa T.F."/>
            <person name="Liu W."/>
            <person name="Song Y."/>
            <person name="Salvetti E."/>
            <person name="Wrobel A."/>
            <person name="Rasinkangas P."/>
            <person name="Parkhill J."/>
            <person name="Rea M.C."/>
            <person name="O'Sullivan O."/>
            <person name="Ritari J."/>
            <person name="Douillard F.P."/>
            <person name="Paul Ross R."/>
            <person name="Yang R."/>
            <person name="Briner A.E."/>
            <person name="Felis G.E."/>
            <person name="de Vos W.M."/>
            <person name="Barrangou R."/>
            <person name="Klaenhammer T.R."/>
            <person name="Caufield P.W."/>
            <person name="Cui Y."/>
            <person name="Zhang H."/>
            <person name="O'Toole P.W."/>
        </authorList>
    </citation>
    <scope>NUCLEOTIDE SEQUENCE [LARGE SCALE GENOMIC DNA]</scope>
    <source>
        <strain evidence="4 5">DSM 20505</strain>
    </source>
</reference>
<proteinExistence type="predicted"/>
<evidence type="ECO:0000313" key="5">
    <source>
        <dbReference type="Proteomes" id="UP000051679"/>
    </source>
</evidence>
<dbReference type="EMBL" id="AYYO01000006">
    <property type="protein sequence ID" value="KRM56279.1"/>
    <property type="molecule type" value="Genomic_DNA"/>
</dbReference>
<sequence>MRMDTQNAIADATKQLVEQKGFAAVTVTTIMSAAHLRRQTFYDHFKDKYDVVAWIYENEAHGVTGHVQAGNWTAVLKALVSYFDNNRRFYRDILAVEGQNAPAAVVRDCFKNIICSGLLSLSREEQVTIGGQYCQFMRELLADGVMAELQRWMMALNPRTAQQENEFLRTFIEDQINGLLLRRRRINEYQSIA</sequence>
<dbReference type="Gene3D" id="1.10.357.10">
    <property type="entry name" value="Tetracycline Repressor, domain 2"/>
    <property type="match status" value="1"/>
</dbReference>
<evidence type="ECO:0000259" key="3">
    <source>
        <dbReference type="PROSITE" id="PS50977"/>
    </source>
</evidence>
<evidence type="ECO:0000313" key="4">
    <source>
        <dbReference type="EMBL" id="KRM56279.1"/>
    </source>
</evidence>
<evidence type="ECO:0000256" key="2">
    <source>
        <dbReference type="PROSITE-ProRule" id="PRU00335"/>
    </source>
</evidence>
<dbReference type="InterPro" id="IPR050624">
    <property type="entry name" value="HTH-type_Tx_Regulator"/>
</dbReference>